<dbReference type="Proteomes" id="UP000005408">
    <property type="component" value="Unassembled WGS sequence"/>
</dbReference>
<name>A0A8W8JQL4_MAGGI</name>
<accession>A0A8W8JQL4</accession>
<reference evidence="1" key="1">
    <citation type="submission" date="2022-08" db="UniProtKB">
        <authorList>
            <consortium name="EnsemblMetazoa"/>
        </authorList>
    </citation>
    <scope>IDENTIFICATION</scope>
    <source>
        <strain evidence="1">05x7-T-G4-1.051#20</strain>
    </source>
</reference>
<organism evidence="1 2">
    <name type="scientific">Magallana gigas</name>
    <name type="common">Pacific oyster</name>
    <name type="synonym">Crassostrea gigas</name>
    <dbReference type="NCBI Taxonomy" id="29159"/>
    <lineage>
        <taxon>Eukaryota</taxon>
        <taxon>Metazoa</taxon>
        <taxon>Spiralia</taxon>
        <taxon>Lophotrochozoa</taxon>
        <taxon>Mollusca</taxon>
        <taxon>Bivalvia</taxon>
        <taxon>Autobranchia</taxon>
        <taxon>Pteriomorphia</taxon>
        <taxon>Ostreida</taxon>
        <taxon>Ostreoidea</taxon>
        <taxon>Ostreidae</taxon>
        <taxon>Magallana</taxon>
    </lineage>
</organism>
<dbReference type="AlphaFoldDB" id="A0A8W8JQL4"/>
<proteinExistence type="predicted"/>
<sequence length="69" mass="8274">MVEREKEIEEFQRNWCLSTNERMLVYNDEEIKKWTVHTMACSKQEDSYNCGVCCLILCFDVQTKKNAFI</sequence>
<evidence type="ECO:0000313" key="2">
    <source>
        <dbReference type="Proteomes" id="UP000005408"/>
    </source>
</evidence>
<evidence type="ECO:0000313" key="1">
    <source>
        <dbReference type="EnsemblMetazoa" id="G20034.1:cds"/>
    </source>
</evidence>
<protein>
    <submittedName>
        <fullName evidence="1">Uncharacterized protein</fullName>
    </submittedName>
</protein>
<dbReference type="EnsemblMetazoa" id="G20034.1">
    <property type="protein sequence ID" value="G20034.1:cds"/>
    <property type="gene ID" value="G20034"/>
</dbReference>
<keyword evidence="2" id="KW-1185">Reference proteome</keyword>